<dbReference type="AlphaFoldDB" id="A0A7J3ZJX6"/>
<gene>
    <name evidence="1" type="ORF">ENM78_02940</name>
</gene>
<name>A0A7J3ZJX6_9CREN</name>
<protein>
    <submittedName>
        <fullName evidence="1">Uncharacterized protein</fullName>
    </submittedName>
</protein>
<comment type="caution">
    <text evidence="1">The sequence shown here is derived from an EMBL/GenBank/DDBJ whole genome shotgun (WGS) entry which is preliminary data.</text>
</comment>
<organism evidence="1">
    <name type="scientific">Fervidicoccus fontis</name>
    <dbReference type="NCBI Taxonomy" id="683846"/>
    <lineage>
        <taxon>Archaea</taxon>
        <taxon>Thermoproteota</taxon>
        <taxon>Thermoprotei</taxon>
        <taxon>Fervidicoccales</taxon>
        <taxon>Fervidicoccaceae</taxon>
        <taxon>Fervidicoccus</taxon>
    </lineage>
</organism>
<reference evidence="1" key="1">
    <citation type="journal article" date="2020" name="mSystems">
        <title>Genome- and Community-Level Interaction Insights into Carbon Utilization and Element Cycling Functions of Hydrothermarchaeota in Hydrothermal Sediment.</title>
        <authorList>
            <person name="Zhou Z."/>
            <person name="Liu Y."/>
            <person name="Xu W."/>
            <person name="Pan J."/>
            <person name="Luo Z.H."/>
            <person name="Li M."/>
        </authorList>
    </citation>
    <scope>NUCLEOTIDE SEQUENCE [LARGE SCALE GENOMIC DNA]</scope>
    <source>
        <strain evidence="1">SpSt-1116</strain>
    </source>
</reference>
<proteinExistence type="predicted"/>
<dbReference type="EMBL" id="DRZC01000034">
    <property type="protein sequence ID" value="HHQ80405.1"/>
    <property type="molecule type" value="Genomic_DNA"/>
</dbReference>
<evidence type="ECO:0000313" key="1">
    <source>
        <dbReference type="EMBL" id="HHQ80405.1"/>
    </source>
</evidence>
<sequence>MEAPTGAWSTLPPPLPLGWNGGTSRAPFFGPTAQPHVGVKVECNAGWSVSKSVEASHCDLLSLQHRRAGGGGFLSRVLAVLALPVGFFETRKTSSIDVHWALKVLSISMAFRLLSTIALYASPQLAYSAPSEMAIRASSSLLAPVLSFSRNLRTDVVLQHAT</sequence>
<accession>A0A7J3ZJX6</accession>